<keyword evidence="3" id="KW-1185">Reference proteome</keyword>
<feature type="region of interest" description="Disordered" evidence="1">
    <location>
        <begin position="79"/>
        <end position="115"/>
    </location>
</feature>
<feature type="compositionally biased region" description="Low complexity" evidence="1">
    <location>
        <begin position="98"/>
        <end position="107"/>
    </location>
</feature>
<evidence type="ECO:0000313" key="2">
    <source>
        <dbReference type="EMBL" id="CAL1608308.1"/>
    </source>
</evidence>
<sequence length="115" mass="12917">MPRRKSAISARTDDSEMDVDASDYNPKDLAKFLLGQNPVILEEVDQTAFNSLNHNTEELVITEDKDRPLSKGELRRRIINQVMQTDSSPGETARKSSVESSPSSSRQRSLDEPQI</sequence>
<dbReference type="EMBL" id="OZ035828">
    <property type="protein sequence ID" value="CAL1608308.1"/>
    <property type="molecule type" value="Genomic_DNA"/>
</dbReference>
<reference evidence="2 3" key="1">
    <citation type="submission" date="2024-04" db="EMBL/GenBank/DDBJ databases">
        <authorList>
            <person name="Waldvogel A.-M."/>
            <person name="Schoenle A."/>
        </authorList>
    </citation>
    <scope>NUCLEOTIDE SEQUENCE [LARGE SCALE GENOMIC DNA]</scope>
</reference>
<name>A0AAV2M4L0_KNICA</name>
<evidence type="ECO:0000256" key="1">
    <source>
        <dbReference type="SAM" id="MobiDB-lite"/>
    </source>
</evidence>
<feature type="region of interest" description="Disordered" evidence="1">
    <location>
        <begin position="1"/>
        <end position="22"/>
    </location>
</feature>
<dbReference type="AlphaFoldDB" id="A0AAV2M4L0"/>
<dbReference type="Proteomes" id="UP001497482">
    <property type="component" value="Chromosome 6"/>
</dbReference>
<organism evidence="2 3">
    <name type="scientific">Knipowitschia caucasica</name>
    <name type="common">Caucasian dwarf goby</name>
    <name type="synonym">Pomatoschistus caucasicus</name>
    <dbReference type="NCBI Taxonomy" id="637954"/>
    <lineage>
        <taxon>Eukaryota</taxon>
        <taxon>Metazoa</taxon>
        <taxon>Chordata</taxon>
        <taxon>Craniata</taxon>
        <taxon>Vertebrata</taxon>
        <taxon>Euteleostomi</taxon>
        <taxon>Actinopterygii</taxon>
        <taxon>Neopterygii</taxon>
        <taxon>Teleostei</taxon>
        <taxon>Neoteleostei</taxon>
        <taxon>Acanthomorphata</taxon>
        <taxon>Gobiaria</taxon>
        <taxon>Gobiiformes</taxon>
        <taxon>Gobioidei</taxon>
        <taxon>Gobiidae</taxon>
        <taxon>Gobiinae</taxon>
        <taxon>Knipowitschia</taxon>
    </lineage>
</organism>
<feature type="compositionally biased region" description="Polar residues" evidence="1">
    <location>
        <begin position="81"/>
        <end position="90"/>
    </location>
</feature>
<protein>
    <submittedName>
        <fullName evidence="2">Uncharacterized protein</fullName>
    </submittedName>
</protein>
<gene>
    <name evidence="2" type="ORF">KC01_LOCUS35264</name>
</gene>
<evidence type="ECO:0000313" key="3">
    <source>
        <dbReference type="Proteomes" id="UP001497482"/>
    </source>
</evidence>
<proteinExistence type="predicted"/>
<accession>A0AAV2M4L0</accession>